<reference evidence="4 5" key="1">
    <citation type="journal article" date="2016" name="Nat. Microbiol.">
        <title>The Mouse Intestinal Bacterial Collection (miBC) provides host-specific insight into cultured diversity and functional potential of the gut microbiota.</title>
        <authorList>
            <person name="Lagkouvardos I."/>
            <person name="Pukall R."/>
            <person name="Abt B."/>
            <person name="Foesel B.U."/>
            <person name="Meier-Kolthoff J.P."/>
            <person name="Kumar N."/>
            <person name="Bresciani A."/>
            <person name="Martinez I."/>
            <person name="Just S."/>
            <person name="Ziegler C."/>
            <person name="Brugiroux S."/>
            <person name="Garzetti D."/>
            <person name="Wenning M."/>
            <person name="Bui T.P."/>
            <person name="Wang J."/>
            <person name="Hugenholtz F."/>
            <person name="Plugge C.M."/>
            <person name="Peterson D.A."/>
            <person name="Hornef M.W."/>
            <person name="Baines J.F."/>
            <person name="Smidt H."/>
            <person name="Walter J."/>
            <person name="Kristiansen K."/>
            <person name="Nielsen H.B."/>
            <person name="Haller D."/>
            <person name="Overmann J."/>
            <person name="Stecher B."/>
            <person name="Clavel T."/>
        </authorList>
    </citation>
    <scope>NUCLEOTIDE SEQUENCE [LARGE SCALE GENOMIC DNA]</scope>
    <source>
        <strain evidence="4 5">DSM 28560</strain>
    </source>
</reference>
<comment type="caution">
    <text evidence="4">The sequence shown here is derived from an EMBL/GenBank/DDBJ whole genome shotgun (WGS) entry which is preliminary data.</text>
</comment>
<keyword evidence="3" id="KW-0472">Membrane</keyword>
<feature type="active site" description="Proton donor/acceptor" evidence="2">
    <location>
        <position position="149"/>
    </location>
</feature>
<keyword evidence="1 4" id="KW-0378">Hydrolase</keyword>
<evidence type="ECO:0000256" key="1">
    <source>
        <dbReference type="ARBA" id="ARBA00022801"/>
    </source>
</evidence>
<dbReference type="EC" id="3.4.22.71" evidence="4"/>
<dbReference type="Pfam" id="PF04203">
    <property type="entry name" value="Sortase"/>
    <property type="match status" value="1"/>
</dbReference>
<dbReference type="InterPro" id="IPR023365">
    <property type="entry name" value="Sortase_dom-sf"/>
</dbReference>
<protein>
    <submittedName>
        <fullName evidence="4">Class B sortase</fullName>
        <ecNumber evidence="4">3.4.22.71</ecNumber>
    </submittedName>
</protein>
<dbReference type="AlphaFoldDB" id="A0A4R4FER7"/>
<dbReference type="NCBIfam" id="TIGR03064">
    <property type="entry name" value="sortase_srtB"/>
    <property type="match status" value="1"/>
</dbReference>
<evidence type="ECO:0000256" key="3">
    <source>
        <dbReference type="SAM" id="Phobius"/>
    </source>
</evidence>
<dbReference type="EMBL" id="SMMX01000005">
    <property type="protein sequence ID" value="TDA22065.1"/>
    <property type="molecule type" value="Genomic_DNA"/>
</dbReference>
<sequence length="266" mass="30246">MSTDGKNKKRHRGRRKKKAKNSLVTNIVLAAAVVVFCVSAFQLIKIAKGYLDGRSEYKKIADLALKDTDGKDKFRVDFDELLKLNPDTVGWLRFHPEPSIINYPVVQGEDNQEYLHKTFSANENTLGTIFLNVDNSKDFSDKNSIVYGHRMKDGSMFRHLWDYDDQEFYSKNPYFYIYTPDGREITYHIFAAAKVGDTSKAYTTVFGSEAQFEEVVKGMKEASFYNTNVEVGGDDSIVTLSTCTAESDDNRMIVCGVKEKEVKLED</sequence>
<dbReference type="Gene3D" id="2.40.260.10">
    <property type="entry name" value="Sortase"/>
    <property type="match status" value="1"/>
</dbReference>
<feature type="active site" description="Acyl-thioester intermediate" evidence="2">
    <location>
        <position position="243"/>
    </location>
</feature>
<evidence type="ECO:0000256" key="2">
    <source>
        <dbReference type="PIRSR" id="PIRSR605754-1"/>
    </source>
</evidence>
<proteinExistence type="predicted"/>
<evidence type="ECO:0000313" key="5">
    <source>
        <dbReference type="Proteomes" id="UP000295710"/>
    </source>
</evidence>
<evidence type="ECO:0000313" key="4">
    <source>
        <dbReference type="EMBL" id="TDA22065.1"/>
    </source>
</evidence>
<accession>A0A4R4FER7</accession>
<keyword evidence="3" id="KW-1133">Transmembrane helix</keyword>
<dbReference type="RefSeq" id="WP_132276770.1">
    <property type="nucleotide sequence ID" value="NZ_JAOBST010000023.1"/>
</dbReference>
<organism evidence="4 5">
    <name type="scientific">Extibacter muris</name>
    <dbReference type="NCBI Taxonomy" id="1796622"/>
    <lineage>
        <taxon>Bacteria</taxon>
        <taxon>Bacillati</taxon>
        <taxon>Bacillota</taxon>
        <taxon>Clostridia</taxon>
        <taxon>Lachnospirales</taxon>
        <taxon>Lachnospiraceae</taxon>
        <taxon>Extibacter</taxon>
    </lineage>
</organism>
<keyword evidence="5" id="KW-1185">Reference proteome</keyword>
<dbReference type="InterPro" id="IPR005754">
    <property type="entry name" value="Sortase"/>
</dbReference>
<dbReference type="SUPFAM" id="SSF63817">
    <property type="entry name" value="Sortase"/>
    <property type="match status" value="1"/>
</dbReference>
<dbReference type="GO" id="GO:0016787">
    <property type="term" value="F:hydrolase activity"/>
    <property type="evidence" value="ECO:0007669"/>
    <property type="project" value="UniProtKB-KW"/>
</dbReference>
<dbReference type="InterPro" id="IPR009835">
    <property type="entry name" value="SrtB"/>
</dbReference>
<gene>
    <name evidence="4" type="primary">srtB</name>
    <name evidence="4" type="ORF">E1963_07400</name>
</gene>
<keyword evidence="3" id="KW-0812">Transmembrane</keyword>
<dbReference type="Proteomes" id="UP000295710">
    <property type="component" value="Unassembled WGS sequence"/>
</dbReference>
<name>A0A4R4FER7_9FIRM</name>
<dbReference type="CDD" id="cd05826">
    <property type="entry name" value="Sortase_B"/>
    <property type="match status" value="1"/>
</dbReference>
<feature type="transmembrane region" description="Helical" evidence="3">
    <location>
        <begin position="21"/>
        <end position="44"/>
    </location>
</feature>